<dbReference type="AlphaFoldDB" id="G0R6H9"/>
<organism evidence="1 2">
    <name type="scientific">Ichthyophthirius multifiliis</name>
    <name type="common">White spot disease agent</name>
    <name type="synonym">Ich</name>
    <dbReference type="NCBI Taxonomy" id="5932"/>
    <lineage>
        <taxon>Eukaryota</taxon>
        <taxon>Sar</taxon>
        <taxon>Alveolata</taxon>
        <taxon>Ciliophora</taxon>
        <taxon>Intramacronucleata</taxon>
        <taxon>Oligohymenophorea</taxon>
        <taxon>Hymenostomatida</taxon>
        <taxon>Ophryoglenina</taxon>
        <taxon>Ichthyophthirius</taxon>
    </lineage>
</organism>
<dbReference type="EMBL" id="GL984398">
    <property type="protein sequence ID" value="EGR26941.1"/>
    <property type="molecule type" value="Genomic_DNA"/>
</dbReference>
<dbReference type="InterPro" id="IPR036322">
    <property type="entry name" value="WD40_repeat_dom_sf"/>
</dbReference>
<dbReference type="GeneID" id="14902993"/>
<evidence type="ECO:0000313" key="2">
    <source>
        <dbReference type="Proteomes" id="UP000008983"/>
    </source>
</evidence>
<accession>G0R6H9</accession>
<proteinExistence type="predicted"/>
<dbReference type="InParanoid" id="G0R6H9"/>
<evidence type="ECO:0008006" key="3">
    <source>
        <dbReference type="Google" id="ProtNLM"/>
    </source>
</evidence>
<dbReference type="RefSeq" id="XP_004023825.1">
    <property type="nucleotide sequence ID" value="XM_004023776.1"/>
</dbReference>
<dbReference type="OrthoDB" id="327717at2759"/>
<dbReference type="SUPFAM" id="SSF50978">
    <property type="entry name" value="WD40 repeat-like"/>
    <property type="match status" value="1"/>
</dbReference>
<gene>
    <name evidence="1" type="ORF">IMG5_204530</name>
</gene>
<evidence type="ECO:0000313" key="1">
    <source>
        <dbReference type="EMBL" id="EGR26941.1"/>
    </source>
</evidence>
<dbReference type="Proteomes" id="UP000008983">
    <property type="component" value="Unassembled WGS sequence"/>
</dbReference>
<protein>
    <recommendedName>
        <fullName evidence="3">WD40-repeat-containing domain</fullName>
    </recommendedName>
</protein>
<name>G0R6H9_ICHMU</name>
<sequence>MFLREEIIGSFYIDYYQKMLLIGIQTQGIFIYRIENEKSYLNQFIPIFNFVIHLNMKLNRGLIYFGDAQNLMIFESQKLSSLQQQQQNDQNSINIYNKHQCFLTVDIQDEYPYQSQIDEDGSFLFIAAGFQGLLVYDLRDIYFPKQIFSKAKHNVSHDTLLYLQKKQILIVGQSEQGMIFYKINKQEDQKIQIIEIKEFKLEDVANDCDDLTSNDQENIIVCANGIQGFYAINIYDIQNIYEVGRFNIQSISTGVESQQYNYIDENGFISNSFTPFKEFQSFFQYQQY</sequence>
<reference evidence="1 2" key="1">
    <citation type="submission" date="2011-07" db="EMBL/GenBank/DDBJ databases">
        <authorList>
            <person name="Coyne R."/>
            <person name="Brami D."/>
            <person name="Johnson J."/>
            <person name="Hostetler J."/>
            <person name="Hannick L."/>
            <person name="Clark T."/>
            <person name="Cassidy-Hanley D."/>
            <person name="Inman J."/>
        </authorList>
    </citation>
    <scope>NUCLEOTIDE SEQUENCE [LARGE SCALE GENOMIC DNA]</scope>
    <source>
        <strain evidence="1 2">G5</strain>
    </source>
</reference>
<keyword evidence="2" id="KW-1185">Reference proteome</keyword>